<dbReference type="GO" id="GO:0005507">
    <property type="term" value="F:copper ion binding"/>
    <property type="evidence" value="ECO:0007669"/>
    <property type="project" value="TreeGrafter"/>
</dbReference>
<organism evidence="3 4">
    <name type="scientific">Obba rivulosa</name>
    <dbReference type="NCBI Taxonomy" id="1052685"/>
    <lineage>
        <taxon>Eukaryota</taxon>
        <taxon>Fungi</taxon>
        <taxon>Dikarya</taxon>
        <taxon>Basidiomycota</taxon>
        <taxon>Agaricomycotina</taxon>
        <taxon>Agaricomycetes</taxon>
        <taxon>Polyporales</taxon>
        <taxon>Gelatoporiaceae</taxon>
        <taxon>Obba</taxon>
    </lineage>
</organism>
<evidence type="ECO:0000313" key="4">
    <source>
        <dbReference type="Proteomes" id="UP000250043"/>
    </source>
</evidence>
<reference evidence="3 4" key="1">
    <citation type="submission" date="2016-07" db="EMBL/GenBank/DDBJ databases">
        <title>Draft genome of the white-rot fungus Obba rivulosa 3A-2.</title>
        <authorList>
            <consortium name="DOE Joint Genome Institute"/>
            <person name="Miettinen O."/>
            <person name="Riley R."/>
            <person name="Acob R."/>
            <person name="Barry K."/>
            <person name="Cullen D."/>
            <person name="De Vries R."/>
            <person name="Hainaut M."/>
            <person name="Hatakka A."/>
            <person name="Henrissat B."/>
            <person name="Hilden K."/>
            <person name="Kuo R."/>
            <person name="Labutti K."/>
            <person name="Lipzen A."/>
            <person name="Makela M.R."/>
            <person name="Sandor L."/>
            <person name="Spatafora J.W."/>
            <person name="Grigoriev I.V."/>
            <person name="Hibbett D.S."/>
        </authorList>
    </citation>
    <scope>NUCLEOTIDE SEQUENCE [LARGE SCALE GENOMIC DNA]</scope>
    <source>
        <strain evidence="3 4">3A-2</strain>
    </source>
</reference>
<proteinExistence type="inferred from homology"/>
<dbReference type="Pfam" id="PF03932">
    <property type="entry name" value="CutC"/>
    <property type="match status" value="1"/>
</dbReference>
<name>A0A8E2DGL7_9APHY</name>
<dbReference type="OrthoDB" id="7392499at2759"/>
<dbReference type="SUPFAM" id="SSF110395">
    <property type="entry name" value="CutC-like"/>
    <property type="match status" value="1"/>
</dbReference>
<dbReference type="Proteomes" id="UP000250043">
    <property type="component" value="Unassembled WGS sequence"/>
</dbReference>
<gene>
    <name evidence="3" type="ORF">OBBRIDRAFT_259953</name>
</gene>
<comment type="similarity">
    <text evidence="1">Belongs to the CutC family.</text>
</comment>
<protein>
    <recommendedName>
        <fullName evidence="2">Copper homeostasis protein cutC homolog</fullName>
    </recommendedName>
</protein>
<accession>A0A8E2DGL7</accession>
<dbReference type="InterPro" id="IPR036822">
    <property type="entry name" value="CutC-like_dom_sf"/>
</dbReference>
<evidence type="ECO:0000313" key="3">
    <source>
        <dbReference type="EMBL" id="OCH86097.1"/>
    </source>
</evidence>
<dbReference type="Gene3D" id="3.20.20.380">
    <property type="entry name" value="Copper homeostasis (CutC) domain"/>
    <property type="match status" value="1"/>
</dbReference>
<dbReference type="EMBL" id="KV722544">
    <property type="protein sequence ID" value="OCH86097.1"/>
    <property type="molecule type" value="Genomic_DNA"/>
</dbReference>
<keyword evidence="4" id="KW-1185">Reference proteome</keyword>
<dbReference type="PANTHER" id="PTHR12598">
    <property type="entry name" value="COPPER HOMEOSTASIS PROTEIN CUTC"/>
    <property type="match status" value="1"/>
</dbReference>
<evidence type="ECO:0000256" key="1">
    <source>
        <dbReference type="ARBA" id="ARBA00007768"/>
    </source>
</evidence>
<sequence length="218" mass="23612">MAMVRPRTGDFLYSDTEFNVMLEDVRFFKASGTAGVALGVLDQSGRVDVDRTRKLVDEAFPMQVCFHRAFDMTRDPLEALRDISTIPRVTRILTSGHGPIAPSSLHVLRTLFGTASATVPHAPAVLPGSGISPATARQLLDALLPCGLKEIHLSAGAWEPGAMVYRRHGMGMGAGGEGEWGVWRASEERVRAVRTIADEALREYYATVEKTVAGMADS</sequence>
<dbReference type="AlphaFoldDB" id="A0A8E2DGL7"/>
<evidence type="ECO:0000256" key="2">
    <source>
        <dbReference type="ARBA" id="ARBA00019014"/>
    </source>
</evidence>
<dbReference type="InterPro" id="IPR005627">
    <property type="entry name" value="CutC-like"/>
</dbReference>
<dbReference type="PANTHER" id="PTHR12598:SF0">
    <property type="entry name" value="COPPER HOMEOSTASIS PROTEIN CUTC HOMOLOG"/>
    <property type="match status" value="1"/>
</dbReference>